<dbReference type="InterPro" id="IPR019111">
    <property type="entry name" value="PRESA_N"/>
</dbReference>
<dbReference type="Proteomes" id="UP000053562">
    <property type="component" value="Unassembled WGS sequence"/>
</dbReference>
<accession>A0A0J9SHA9</accession>
<dbReference type="PANTHER" id="PTHR36193">
    <property type="entry name" value="PHISTB DOMAIN-CONTAINING RESA-LIKE PROTEIN 1"/>
    <property type="match status" value="1"/>
</dbReference>
<dbReference type="EMBL" id="KQ234218">
    <property type="protein sequence ID" value="KMZ81981.1"/>
    <property type="molecule type" value="Genomic_DNA"/>
</dbReference>
<sequence length="394" mass="45720">MEYFNHAIFFLSRKQLDGSKANVRNSRRSEARTQTEKCRGRNVLTHFLSPKLCAASSLVVIFAILQIFHLCKDNGDIGCAFNFRTMGGRNLAQNNGNNGPGDKTRNRERTQVGKETFLNTPIVEEKEESGGCRYEELETILGGSYNSNEGDNKTYYVSLPVDESTEQSEDDSEVESEGGQSRGSDGGMSRESEEQSEDSDEEQDQDEDDYEDVEMLRSGKGFSGYGQQRKHDDDDLLRFDAEESFSEDSDTDSEPREMLTEEELNRRLKGLRGNLNEAEMLYLWNSFHEIENNKFQVMQRHLWEWCELLAFEYKIPEDTLLMEWKRIVDLSSDELMKKTVSDYRDFKKLVNEGLKNSVDFVYFLNSKREAWAGFRSRTEAVWKNTMDNKFRNYY</sequence>
<organism evidence="3 4">
    <name type="scientific">Plasmodium vivax India VII</name>
    <dbReference type="NCBI Taxonomy" id="1077284"/>
    <lineage>
        <taxon>Eukaryota</taxon>
        <taxon>Sar</taxon>
        <taxon>Alveolata</taxon>
        <taxon>Apicomplexa</taxon>
        <taxon>Aconoidasida</taxon>
        <taxon>Haemosporida</taxon>
        <taxon>Plasmodiidae</taxon>
        <taxon>Plasmodium</taxon>
        <taxon>Plasmodium (Plasmodium)</taxon>
    </lineage>
</organism>
<name>A0A0J9SHA9_PLAVI</name>
<feature type="region of interest" description="Disordered" evidence="1">
    <location>
        <begin position="162"/>
        <end position="211"/>
    </location>
</feature>
<reference evidence="3 4" key="1">
    <citation type="submission" date="2011-08" db="EMBL/GenBank/DDBJ databases">
        <title>The Genome Sequence of Plasmodium vivax India VII.</title>
        <authorList>
            <consortium name="The Broad Institute Genome Sequencing Platform"/>
            <consortium name="The Broad Institute Genome Sequencing Center for Infectious Disease"/>
            <person name="Neafsey D."/>
            <person name="Carlton J."/>
            <person name="Barnwell J."/>
            <person name="Collins W."/>
            <person name="Escalante A."/>
            <person name="Mullikin J."/>
            <person name="Saul A."/>
            <person name="Guigo R."/>
            <person name="Camara F."/>
            <person name="Young S.K."/>
            <person name="Zeng Q."/>
            <person name="Gargeya S."/>
            <person name="Fitzgerald M."/>
            <person name="Haas B."/>
            <person name="Abouelleil A."/>
            <person name="Alvarado L."/>
            <person name="Arachchi H.M."/>
            <person name="Berlin A."/>
            <person name="Brown A."/>
            <person name="Chapman S.B."/>
            <person name="Chen Z."/>
            <person name="Dunbar C."/>
            <person name="Freedman E."/>
            <person name="Gearin G."/>
            <person name="Gellesch M."/>
            <person name="Goldberg J."/>
            <person name="Griggs A."/>
            <person name="Gujja S."/>
            <person name="Heiman D."/>
            <person name="Howarth C."/>
            <person name="Larson L."/>
            <person name="Lui A."/>
            <person name="MacDonald P.J.P."/>
            <person name="Montmayeur A."/>
            <person name="Murphy C."/>
            <person name="Neiman D."/>
            <person name="Pearson M."/>
            <person name="Priest M."/>
            <person name="Roberts A."/>
            <person name="Saif S."/>
            <person name="Shea T."/>
            <person name="Shenoy N."/>
            <person name="Sisk P."/>
            <person name="Stolte C."/>
            <person name="Sykes S."/>
            <person name="Wortman J."/>
            <person name="Nusbaum C."/>
            <person name="Birren B."/>
        </authorList>
    </citation>
    <scope>NUCLEOTIDE SEQUENCE [LARGE SCALE GENOMIC DNA]</scope>
    <source>
        <strain evidence="3 4">India VII</strain>
    </source>
</reference>
<evidence type="ECO:0000256" key="1">
    <source>
        <dbReference type="SAM" id="MobiDB-lite"/>
    </source>
</evidence>
<dbReference type="OrthoDB" id="385508at2759"/>
<evidence type="ECO:0000313" key="4">
    <source>
        <dbReference type="Proteomes" id="UP000053562"/>
    </source>
</evidence>
<dbReference type="NCBIfam" id="TIGR01639">
    <property type="entry name" value="P_fal_TIGR01639"/>
    <property type="match status" value="1"/>
</dbReference>
<dbReference type="AlphaFoldDB" id="A0A0J9SHA9"/>
<feature type="compositionally biased region" description="Acidic residues" evidence="1">
    <location>
        <begin position="163"/>
        <end position="176"/>
    </location>
</feature>
<feature type="domain" description="Plasmodium RESA N-terminal" evidence="2">
    <location>
        <begin position="259"/>
        <end position="382"/>
    </location>
</feature>
<dbReference type="Pfam" id="PF09687">
    <property type="entry name" value="PRESAN"/>
    <property type="match status" value="1"/>
</dbReference>
<dbReference type="InterPro" id="IPR044885">
    <property type="entry name" value="PRESA_N_sf"/>
</dbReference>
<feature type="compositionally biased region" description="Basic and acidic residues" evidence="1">
    <location>
        <begin position="102"/>
        <end position="112"/>
    </location>
</feature>
<proteinExistence type="predicted"/>
<evidence type="ECO:0000313" key="3">
    <source>
        <dbReference type="EMBL" id="KMZ81981.1"/>
    </source>
</evidence>
<dbReference type="PANTHER" id="PTHR36193:SF23">
    <property type="entry name" value="PHISTB DOMAIN-CONTAINING RESA-LIKE PROTEIN 1"/>
    <property type="match status" value="1"/>
</dbReference>
<dbReference type="InterPro" id="IPR006526">
    <property type="entry name" value="Export_prot_PHISTa/b/c"/>
</dbReference>
<feature type="compositionally biased region" description="Acidic residues" evidence="1">
    <location>
        <begin position="194"/>
        <end position="211"/>
    </location>
</feature>
<evidence type="ECO:0000259" key="2">
    <source>
        <dbReference type="Pfam" id="PF09687"/>
    </source>
</evidence>
<protein>
    <submittedName>
        <fullName evidence="3">Phist protein (Pf-fam-b)</fullName>
    </submittedName>
</protein>
<gene>
    <name evidence="3" type="ORF">PVIIG_03787</name>
</gene>
<feature type="region of interest" description="Disordered" evidence="1">
    <location>
        <begin position="90"/>
        <end position="131"/>
    </location>
</feature>
<dbReference type="Gene3D" id="6.10.280.180">
    <property type="entry name" value="Plasmodium RESA, N-terminal helical domain"/>
    <property type="match status" value="1"/>
</dbReference>